<dbReference type="InterPro" id="IPR020568">
    <property type="entry name" value="Ribosomal_Su5_D2-typ_SF"/>
</dbReference>
<dbReference type="Pfam" id="PF13589">
    <property type="entry name" value="HATPase_c_3"/>
    <property type="match status" value="1"/>
</dbReference>
<evidence type="ECO:0000256" key="1">
    <source>
        <dbReference type="ARBA" id="ARBA00006082"/>
    </source>
</evidence>
<feature type="compositionally biased region" description="Polar residues" evidence="2">
    <location>
        <begin position="619"/>
        <end position="636"/>
    </location>
</feature>
<dbReference type="AlphaFoldDB" id="N4TNI9"/>
<dbReference type="CDD" id="cd03485">
    <property type="entry name" value="MutL_Trans_hPMS_1_like"/>
    <property type="match status" value="1"/>
</dbReference>
<dbReference type="SMART" id="SM01340">
    <property type="entry name" value="DNA_mis_repair"/>
    <property type="match status" value="1"/>
</dbReference>
<dbReference type="InterPro" id="IPR013507">
    <property type="entry name" value="DNA_mismatch_S5_2-like"/>
</dbReference>
<gene>
    <name evidence="4" type="ORF">FOC1_g10015513</name>
</gene>
<dbReference type="PROSITE" id="PS00058">
    <property type="entry name" value="DNA_MISMATCH_REPAIR_1"/>
    <property type="match status" value="1"/>
</dbReference>
<name>N4TNI9_FUSC1</name>
<feature type="compositionally biased region" description="Polar residues" evidence="2">
    <location>
        <begin position="645"/>
        <end position="660"/>
    </location>
</feature>
<reference evidence="5" key="2">
    <citation type="journal article" date="2014" name="PLoS ONE">
        <title>Genome and Transcriptome Analysis of the Fungal Pathogen Fusarium oxysporum f. sp. cubense Causing Banana Vascular Wilt Disease.</title>
        <authorList>
            <person name="Guo L."/>
            <person name="Han L."/>
            <person name="Yang L."/>
            <person name="Zeng H."/>
            <person name="Fan D."/>
            <person name="Zhu Y."/>
            <person name="Feng Y."/>
            <person name="Wang G."/>
            <person name="Peng C."/>
            <person name="Jiang X."/>
            <person name="Zhou D."/>
            <person name="Ni P."/>
            <person name="Liang C."/>
            <person name="Liu L."/>
            <person name="Wang J."/>
            <person name="Mao C."/>
            <person name="Fang X."/>
            <person name="Peng M."/>
            <person name="Huang J."/>
        </authorList>
    </citation>
    <scope>NUCLEOTIDE SEQUENCE [LARGE SCALE GENOMIC DNA]</scope>
    <source>
        <strain evidence="5">race 1</strain>
    </source>
</reference>
<sequence length="895" mass="98575">MSISVLPPSLAHLLRSSTSLPDPLSMVKELVDNSIDAGATSIEITVAPNTVDKVQVRDNGCGIQVDDYKSLGRRSHTSKLRNFDELHLKGGKTLGFRGEALASANYLATIKITTRTAQDPIASLLLLNTKSGGISRQQPVSAPVGTTVQALNLFQNLPVRKQNAIKPWVYTPCSAPSTREAITQVFDHALTTQLVAVSSDSRAGATSTEVQSKNLKIVASLPKPDSDANIIKGKGAFISVDSRPISSSKSTGKKLVSIFRSSISAVLNSPENSRAPSNAFMQLSIQCSPGSYDPNVTPSKDELLFVDEPAVLSCFQNLCDSVYTKKFLGDKELQHKLVALENSLSLLPWASKTVEPRRRDGARLDIMEKELLLTDQELVGSLNDKPERVLGGTGVFGSGERASPAAFTVPTSPKKSSRSGNLDETRGPKKAQPVQEMMRTRLTVNLSRRETASTDLDGKEGLIPVHVTPRRAATPPVRDELQSNSRRRGLTLNRRFGNIDDYFRSSRDEPIQIATDETATPEIPHTRSYLTSVSHNRRLPLKELSESLLNLFREYEEEDYEDESDDESSFNLPFAGPNAVPSPRTSPRREAPSFSSQPFRPLLGQQSMRNSMPDLQLTLPANLQTPPSSDPTVAHNSTRRDSRRQSTNNILARAQRSSRGSVVPSVNRRSGDELRQSRLLLGSGPTASQGRRRSFGGMRDSERSQPQGNKQWSHSLQVLLQRTPPPPQATGSDEEATGEYSPAPLDHIHDQHNEGFYSRSFKRQRRCSSVSTSESAELDSRRLLMKRQRIHANGGRLKRIASTKLPLEIISQNDSTVNLSVKVEVQMCELQAAALEFTNSGRATKPDLALQFRNMDEVEVVDRRLRRVTESWLKGNPSVTVEYILRSEVKGKSKA</sequence>
<reference evidence="5" key="1">
    <citation type="submission" date="2012-09" db="EMBL/GenBank/DDBJ databases">
        <title>Genome sequencing and comparative transcriptomics of race 1 and race 4 of banana pathogen: Fusarium oxysporum f. sp. cubense.</title>
        <authorList>
            <person name="Fang X."/>
            <person name="Huang J."/>
        </authorList>
    </citation>
    <scope>NUCLEOTIDE SEQUENCE [LARGE SCALE GENOMIC DNA]</scope>
    <source>
        <strain evidence="5">race 1</strain>
    </source>
</reference>
<feature type="domain" description="DNA mismatch repair protein S5" evidence="3">
    <location>
        <begin position="182"/>
        <end position="324"/>
    </location>
</feature>
<organism evidence="4 5">
    <name type="scientific">Fusarium oxysporum f. sp. cubense (strain race 1)</name>
    <name type="common">Panama disease fungus</name>
    <dbReference type="NCBI Taxonomy" id="1229664"/>
    <lineage>
        <taxon>Eukaryota</taxon>
        <taxon>Fungi</taxon>
        <taxon>Dikarya</taxon>
        <taxon>Ascomycota</taxon>
        <taxon>Pezizomycotina</taxon>
        <taxon>Sordariomycetes</taxon>
        <taxon>Hypocreomycetidae</taxon>
        <taxon>Hypocreales</taxon>
        <taxon>Nectriaceae</taxon>
        <taxon>Fusarium</taxon>
        <taxon>Fusarium oxysporum species complex</taxon>
    </lineage>
</organism>
<feature type="region of interest" description="Disordered" evidence="2">
    <location>
        <begin position="618"/>
        <end position="743"/>
    </location>
</feature>
<dbReference type="InterPro" id="IPR014762">
    <property type="entry name" value="DNA_mismatch_repair_CS"/>
</dbReference>
<dbReference type="Gene3D" id="3.30.565.10">
    <property type="entry name" value="Histidine kinase-like ATPase, C-terminal domain"/>
    <property type="match status" value="1"/>
</dbReference>
<feature type="compositionally biased region" description="Polar residues" evidence="2">
    <location>
        <begin position="593"/>
        <end position="606"/>
    </location>
</feature>
<dbReference type="GO" id="GO:0006298">
    <property type="term" value="P:mismatch repair"/>
    <property type="evidence" value="ECO:0007669"/>
    <property type="project" value="InterPro"/>
</dbReference>
<dbReference type="GO" id="GO:0030983">
    <property type="term" value="F:mismatched DNA binding"/>
    <property type="evidence" value="ECO:0007669"/>
    <property type="project" value="InterPro"/>
</dbReference>
<feature type="compositionally biased region" description="Acidic residues" evidence="2">
    <location>
        <begin position="556"/>
        <end position="568"/>
    </location>
</feature>
<proteinExistence type="inferred from homology"/>
<evidence type="ECO:0000256" key="2">
    <source>
        <dbReference type="SAM" id="MobiDB-lite"/>
    </source>
</evidence>
<dbReference type="OMA" id="LGCRSHT"/>
<dbReference type="STRING" id="1229664.N4TNI9"/>
<dbReference type="GO" id="GO:0005524">
    <property type="term" value="F:ATP binding"/>
    <property type="evidence" value="ECO:0007669"/>
    <property type="project" value="InterPro"/>
</dbReference>
<dbReference type="GO" id="GO:0140664">
    <property type="term" value="F:ATP-dependent DNA damage sensor activity"/>
    <property type="evidence" value="ECO:0007669"/>
    <property type="project" value="InterPro"/>
</dbReference>
<dbReference type="InterPro" id="IPR036890">
    <property type="entry name" value="HATPase_C_sf"/>
</dbReference>
<dbReference type="GO" id="GO:0032389">
    <property type="term" value="C:MutLalpha complex"/>
    <property type="evidence" value="ECO:0007669"/>
    <property type="project" value="TreeGrafter"/>
</dbReference>
<accession>N4TNI9</accession>
<dbReference type="EMBL" id="KB731261">
    <property type="protein sequence ID" value="ENH60712.1"/>
    <property type="molecule type" value="Genomic_DNA"/>
</dbReference>
<dbReference type="GO" id="GO:0016887">
    <property type="term" value="F:ATP hydrolysis activity"/>
    <property type="evidence" value="ECO:0007669"/>
    <property type="project" value="InterPro"/>
</dbReference>
<dbReference type="PANTHER" id="PTHR10073:SF41">
    <property type="entry name" value="MISMATCH REPAIR PROTEIN, PUTATIVE (AFU_ORTHOLOGUE AFUA_8G05820)-RELATED"/>
    <property type="match status" value="1"/>
</dbReference>
<feature type="region of interest" description="Disordered" evidence="2">
    <location>
        <begin position="556"/>
        <end position="606"/>
    </location>
</feature>
<dbReference type="SUPFAM" id="SSF54211">
    <property type="entry name" value="Ribosomal protein S5 domain 2-like"/>
    <property type="match status" value="1"/>
</dbReference>
<feature type="region of interest" description="Disordered" evidence="2">
    <location>
        <begin position="400"/>
        <end position="433"/>
    </location>
</feature>
<dbReference type="Proteomes" id="UP000016928">
    <property type="component" value="Unassembled WGS sequence"/>
</dbReference>
<evidence type="ECO:0000313" key="4">
    <source>
        <dbReference type="EMBL" id="ENH60712.1"/>
    </source>
</evidence>
<feature type="compositionally biased region" description="Polar residues" evidence="2">
    <location>
        <begin position="409"/>
        <end position="420"/>
    </location>
</feature>
<protein>
    <submittedName>
        <fullName evidence="4">PMS1 protein like protein 1</fullName>
    </submittedName>
</protein>
<dbReference type="InterPro" id="IPR038973">
    <property type="entry name" value="MutL/Mlh/Pms-like"/>
</dbReference>
<dbReference type="HOGENOM" id="CLU_011171_3_0_1"/>
<comment type="similarity">
    <text evidence="1">Belongs to the DNA mismatch repair MutL/HexB family.</text>
</comment>
<dbReference type="OrthoDB" id="10263226at2759"/>
<evidence type="ECO:0000313" key="5">
    <source>
        <dbReference type="Proteomes" id="UP000016928"/>
    </source>
</evidence>
<dbReference type="VEuPathDB" id="FungiDB:FOC1_g10015513"/>
<dbReference type="PANTHER" id="PTHR10073">
    <property type="entry name" value="DNA MISMATCH REPAIR PROTEIN MLH, PMS, MUTL"/>
    <property type="match status" value="1"/>
</dbReference>
<evidence type="ECO:0000259" key="3">
    <source>
        <dbReference type="SMART" id="SM01340"/>
    </source>
</evidence>
<feature type="compositionally biased region" description="Polar residues" evidence="2">
    <location>
        <begin position="704"/>
        <end position="720"/>
    </location>
</feature>
<dbReference type="SUPFAM" id="SSF55874">
    <property type="entry name" value="ATPase domain of HSP90 chaperone/DNA topoisomerase II/histidine kinase"/>
    <property type="match status" value="1"/>
</dbReference>